<proteinExistence type="predicted"/>
<dbReference type="InterPro" id="IPR009057">
    <property type="entry name" value="Homeodomain-like_sf"/>
</dbReference>
<dbReference type="InterPro" id="IPR035472">
    <property type="entry name" value="RpiR-like_SIS"/>
</dbReference>
<dbReference type="PANTHER" id="PTHR30514">
    <property type="entry name" value="GLUCOKINASE"/>
    <property type="match status" value="1"/>
</dbReference>
<dbReference type="CDD" id="cd05013">
    <property type="entry name" value="SIS_RpiR"/>
    <property type="match status" value="1"/>
</dbReference>
<dbReference type="PANTHER" id="PTHR30514:SF1">
    <property type="entry name" value="HTH-TYPE TRANSCRIPTIONAL REGULATOR HEXR-RELATED"/>
    <property type="match status" value="1"/>
</dbReference>
<reference evidence="6 7" key="1">
    <citation type="journal article" date="2013" name="Stand. Genomic Sci.">
        <title>Genomic Encyclopedia of Type Strains, Phase I: The one thousand microbial genomes (KMG-I) project.</title>
        <authorList>
            <person name="Kyrpides N.C."/>
            <person name="Woyke T."/>
            <person name="Eisen J.A."/>
            <person name="Garrity G."/>
            <person name="Lilburn T.G."/>
            <person name="Beck B.J."/>
            <person name="Whitman W.B."/>
            <person name="Hugenholtz P."/>
            <person name="Klenk H.P."/>
        </authorList>
    </citation>
    <scope>NUCLEOTIDE SEQUENCE [LARGE SCALE GENOMIC DNA]</scope>
    <source>
        <strain evidence="6 7">DSM 45044</strain>
    </source>
</reference>
<dbReference type="InterPro" id="IPR036388">
    <property type="entry name" value="WH-like_DNA-bd_sf"/>
</dbReference>
<dbReference type="GO" id="GO:1901135">
    <property type="term" value="P:carbohydrate derivative metabolic process"/>
    <property type="evidence" value="ECO:0007669"/>
    <property type="project" value="InterPro"/>
</dbReference>
<dbReference type="Pfam" id="PF01418">
    <property type="entry name" value="HTH_6"/>
    <property type="match status" value="1"/>
</dbReference>
<dbReference type="Proteomes" id="UP000321617">
    <property type="component" value="Unassembled WGS sequence"/>
</dbReference>
<dbReference type="SUPFAM" id="SSF46689">
    <property type="entry name" value="Homeodomain-like"/>
    <property type="match status" value="1"/>
</dbReference>
<evidence type="ECO:0000256" key="1">
    <source>
        <dbReference type="ARBA" id="ARBA00023015"/>
    </source>
</evidence>
<dbReference type="InterPro" id="IPR001347">
    <property type="entry name" value="SIS_dom"/>
</dbReference>
<feature type="domain" description="HTH rpiR-type" evidence="4">
    <location>
        <begin position="17"/>
        <end position="93"/>
    </location>
</feature>
<keyword evidence="7" id="KW-1185">Reference proteome</keyword>
<evidence type="ECO:0000259" key="5">
    <source>
        <dbReference type="PROSITE" id="PS51464"/>
    </source>
</evidence>
<dbReference type="GO" id="GO:0097367">
    <property type="term" value="F:carbohydrate derivative binding"/>
    <property type="evidence" value="ECO:0007669"/>
    <property type="project" value="InterPro"/>
</dbReference>
<evidence type="ECO:0000259" key="4">
    <source>
        <dbReference type="PROSITE" id="PS51071"/>
    </source>
</evidence>
<dbReference type="PROSITE" id="PS51464">
    <property type="entry name" value="SIS"/>
    <property type="match status" value="1"/>
</dbReference>
<dbReference type="InterPro" id="IPR000281">
    <property type="entry name" value="HTH_RpiR"/>
</dbReference>
<dbReference type="PROSITE" id="PS51071">
    <property type="entry name" value="HTH_RPIR"/>
    <property type="match status" value="1"/>
</dbReference>
<evidence type="ECO:0000313" key="6">
    <source>
        <dbReference type="EMBL" id="TWJ15320.1"/>
    </source>
</evidence>
<dbReference type="InterPro" id="IPR046348">
    <property type="entry name" value="SIS_dom_sf"/>
</dbReference>
<organism evidence="6 7">
    <name type="scientific">Stackebrandtia albiflava</name>
    <dbReference type="NCBI Taxonomy" id="406432"/>
    <lineage>
        <taxon>Bacteria</taxon>
        <taxon>Bacillati</taxon>
        <taxon>Actinomycetota</taxon>
        <taxon>Actinomycetes</taxon>
        <taxon>Glycomycetales</taxon>
        <taxon>Glycomycetaceae</taxon>
        <taxon>Stackebrandtia</taxon>
    </lineage>
</organism>
<dbReference type="OrthoDB" id="370421at2"/>
<gene>
    <name evidence="6" type="ORF">LX16_1020</name>
</gene>
<accession>A0A562VBT0</accession>
<keyword evidence="2" id="KW-0238">DNA-binding</keyword>
<comment type="caution">
    <text evidence="6">The sequence shown here is derived from an EMBL/GenBank/DDBJ whole genome shotgun (WGS) entry which is preliminary data.</text>
</comment>
<dbReference type="Pfam" id="PF01380">
    <property type="entry name" value="SIS"/>
    <property type="match status" value="1"/>
</dbReference>
<evidence type="ECO:0000256" key="2">
    <source>
        <dbReference type="ARBA" id="ARBA00023125"/>
    </source>
</evidence>
<protein>
    <submittedName>
        <fullName evidence="6">RpiR family transcriptional regulator</fullName>
    </submittedName>
</protein>
<feature type="domain" description="SIS" evidence="5">
    <location>
        <begin position="145"/>
        <end position="285"/>
    </location>
</feature>
<sequence length="317" mass="32581">MTHPSTPADVASTTSSAGVLGRIAQLDGSLSEALTRVAAQVLADPGAAARSTIVELAERSGTSPASITRFCRTLGFDGYAALRVAIATETGRAEAQHGMGWHTDIGRPIRPDDPLDRVLGHVLNAELAALQDTAQQLDVSVVARAARAITDARRVDLYGVGGSALVVGDLHMSLHRIGVPAWVWNEVHGALASAALLGEGDVAVGFSHSGATVETVEMLAEAGSCGALTIAVTSFPGSHIAEVADIVLTSATRANTSQADVMAARHSQMLVAELLYLAVAQRSFPRTVSSFQTTAQAVAGHRRAGPGATPPGAFADV</sequence>
<dbReference type="AlphaFoldDB" id="A0A562VBT0"/>
<dbReference type="GO" id="GO:0003700">
    <property type="term" value="F:DNA-binding transcription factor activity"/>
    <property type="evidence" value="ECO:0007669"/>
    <property type="project" value="InterPro"/>
</dbReference>
<name>A0A562VBT0_9ACTN</name>
<dbReference type="GO" id="GO:0003677">
    <property type="term" value="F:DNA binding"/>
    <property type="evidence" value="ECO:0007669"/>
    <property type="project" value="UniProtKB-KW"/>
</dbReference>
<dbReference type="EMBL" id="VLLL01000005">
    <property type="protein sequence ID" value="TWJ15320.1"/>
    <property type="molecule type" value="Genomic_DNA"/>
</dbReference>
<keyword evidence="1" id="KW-0805">Transcription regulation</keyword>
<evidence type="ECO:0000313" key="7">
    <source>
        <dbReference type="Proteomes" id="UP000321617"/>
    </source>
</evidence>
<dbReference type="InterPro" id="IPR047640">
    <property type="entry name" value="RpiR-like"/>
</dbReference>
<keyword evidence="3" id="KW-0804">Transcription</keyword>
<dbReference type="SUPFAM" id="SSF53697">
    <property type="entry name" value="SIS domain"/>
    <property type="match status" value="1"/>
</dbReference>
<dbReference type="Gene3D" id="1.10.10.10">
    <property type="entry name" value="Winged helix-like DNA-binding domain superfamily/Winged helix DNA-binding domain"/>
    <property type="match status" value="1"/>
</dbReference>
<dbReference type="Gene3D" id="3.40.50.10490">
    <property type="entry name" value="Glucose-6-phosphate isomerase like protein, domain 1"/>
    <property type="match status" value="1"/>
</dbReference>
<evidence type="ECO:0000256" key="3">
    <source>
        <dbReference type="ARBA" id="ARBA00023163"/>
    </source>
</evidence>